<evidence type="ECO:0000313" key="1">
    <source>
        <dbReference type="EMBL" id="MDV2685652.1"/>
    </source>
</evidence>
<reference evidence="1 2" key="1">
    <citation type="submission" date="2023-10" db="EMBL/GenBank/DDBJ databases">
        <title>Screening of Alkalihalobacillus lindianensis BZ-TG-R113 and Its Alleviation of Salt Stress on Rapeseed Growth.</title>
        <authorList>
            <person name="Zhao B."/>
            <person name="Guo T."/>
        </authorList>
    </citation>
    <scope>NUCLEOTIDE SEQUENCE [LARGE SCALE GENOMIC DNA]</scope>
    <source>
        <strain evidence="1 2">BZ-TG-R113</strain>
    </source>
</reference>
<accession>A0ABU3XDE3</accession>
<name>A0ABU3XDE3_9BACI</name>
<gene>
    <name evidence="1" type="ORF">RYX56_14905</name>
</gene>
<keyword evidence="2" id="KW-1185">Reference proteome</keyword>
<proteinExistence type="predicted"/>
<dbReference type="RefSeq" id="WP_317122821.1">
    <property type="nucleotide sequence ID" value="NZ_JAWJBA010000004.1"/>
</dbReference>
<sequence>MVKVQTYFILDNSKSKKTEAVELSQLTQSKVNEIKHQPVFPGYIEIKHNEQLILGKRYQDSVDHFWLSIIDGLEKLKATGQYSIDYLYQPLTFHLYLKDTRLILSILHDQTCLESWDLPKEQAIDSLLQAAEEFMTLIKKGSFTLFQSEVVSLQRKLVDLNTFYKI</sequence>
<organism evidence="1 2">
    <name type="scientific">Alkalihalophilus lindianensis</name>
    <dbReference type="NCBI Taxonomy" id="1630542"/>
    <lineage>
        <taxon>Bacteria</taxon>
        <taxon>Bacillati</taxon>
        <taxon>Bacillota</taxon>
        <taxon>Bacilli</taxon>
        <taxon>Bacillales</taxon>
        <taxon>Bacillaceae</taxon>
        <taxon>Alkalihalophilus</taxon>
    </lineage>
</organism>
<comment type="caution">
    <text evidence="1">The sequence shown here is derived from an EMBL/GenBank/DDBJ whole genome shotgun (WGS) entry which is preliminary data.</text>
</comment>
<dbReference type="Proteomes" id="UP001287282">
    <property type="component" value="Unassembled WGS sequence"/>
</dbReference>
<protein>
    <submittedName>
        <fullName evidence="1">Uncharacterized protein</fullName>
    </submittedName>
</protein>
<evidence type="ECO:0000313" key="2">
    <source>
        <dbReference type="Proteomes" id="UP001287282"/>
    </source>
</evidence>
<dbReference type="EMBL" id="JAWJBA010000004">
    <property type="protein sequence ID" value="MDV2685652.1"/>
    <property type="molecule type" value="Genomic_DNA"/>
</dbReference>